<dbReference type="AlphaFoldDB" id="A0A081D7V7"/>
<dbReference type="EC" id="3.1.3.16" evidence="2"/>
<dbReference type="Gene3D" id="3.60.21.10">
    <property type="match status" value="1"/>
</dbReference>
<dbReference type="SUPFAM" id="SSF56300">
    <property type="entry name" value="Metallo-dependent phosphatases"/>
    <property type="match status" value="1"/>
</dbReference>
<dbReference type="PANTHER" id="PTHR42850:SF4">
    <property type="entry name" value="ZINC-DEPENDENT ENDOPOLYPHOSPHATASE"/>
    <property type="match status" value="1"/>
</dbReference>
<protein>
    <submittedName>
        <fullName evidence="2">Serine/threonine protein phosphatase</fullName>
        <ecNumber evidence="2">3.1.3.16</ecNumber>
    </submittedName>
</protein>
<dbReference type="InterPro" id="IPR029052">
    <property type="entry name" value="Metallo-depent_PP-like"/>
</dbReference>
<evidence type="ECO:0000313" key="3">
    <source>
        <dbReference type="Proteomes" id="UP000028980"/>
    </source>
</evidence>
<keyword evidence="2" id="KW-0378">Hydrolase</keyword>
<dbReference type="GO" id="GO:0008803">
    <property type="term" value="F:bis(5'-nucleosyl)-tetraphosphatase (symmetrical) activity"/>
    <property type="evidence" value="ECO:0007669"/>
    <property type="project" value="TreeGrafter"/>
</dbReference>
<reference evidence="2 3" key="1">
    <citation type="journal article" date="2014" name="Genome Announc.">
        <title>Draft Genome Sequences of Marine Flavobacterium Nonlabens Strains NR17, NR24, NR27, NR32, NR33, and Ara13.</title>
        <authorList>
            <person name="Nakanishi M."/>
            <person name="Meirelles P."/>
            <person name="Suzuki R."/>
            <person name="Takatani N."/>
            <person name="Mino S."/>
            <person name="Suda W."/>
            <person name="Oshima K."/>
            <person name="Hattori M."/>
            <person name="Ohkuma M."/>
            <person name="Hosokawa M."/>
            <person name="Miyashita K."/>
            <person name="Thompson F.L."/>
            <person name="Niwa A."/>
            <person name="Sawabe T."/>
            <person name="Sawabe T."/>
        </authorList>
    </citation>
    <scope>NUCLEOTIDE SEQUENCE [LARGE SCALE GENOMIC DNA]</scope>
    <source>
        <strain evidence="3">JCM19296</strain>
    </source>
</reference>
<accession>A0A081D7V7</accession>
<gene>
    <name evidence="2" type="ORF">JCM19296_581</name>
</gene>
<dbReference type="PANTHER" id="PTHR42850">
    <property type="entry name" value="METALLOPHOSPHOESTERASE"/>
    <property type="match status" value="1"/>
</dbReference>
<dbReference type="GO" id="GO:0004722">
    <property type="term" value="F:protein serine/threonine phosphatase activity"/>
    <property type="evidence" value="ECO:0007669"/>
    <property type="project" value="UniProtKB-EC"/>
</dbReference>
<dbReference type="EMBL" id="BBLG01000001">
    <property type="protein sequence ID" value="GAK75003.1"/>
    <property type="molecule type" value="Genomic_DNA"/>
</dbReference>
<comment type="caution">
    <text evidence="2">The sequence shown here is derived from an EMBL/GenBank/DDBJ whole genome shotgun (WGS) entry which is preliminary data.</text>
</comment>
<dbReference type="PRINTS" id="PR00114">
    <property type="entry name" value="STPHPHTASE"/>
</dbReference>
<dbReference type="InterPro" id="IPR006186">
    <property type="entry name" value="Ser/Thr-sp_prot-phosphatase"/>
</dbReference>
<evidence type="ECO:0000259" key="1">
    <source>
        <dbReference type="Pfam" id="PF00149"/>
    </source>
</evidence>
<evidence type="ECO:0000313" key="2">
    <source>
        <dbReference type="EMBL" id="GAK75003.1"/>
    </source>
</evidence>
<sequence>MRTIAIGGDIHGGYKALEQLIEKIDLQERDLVIFLGDYIDGWSQSFEVIEFLISLKRKRIQNNQTAPIYLRGNHDELFLNYLKTKTQNSMWLHHGGQSTIDSYKNRSSKDFERHVEFFEKGLKNYYVDKSNNGFFHAGFHNLKGPEYEYYDNMPYWDRTLWELALCLDPNLSIDNDRYPNRLKLYKEIFIGHTPTSRLGKLEPVNAVNVWNIDTAAAYKGPLTALCVETKEVWQSDPVHTFYPEENGRN</sequence>
<dbReference type="InterPro" id="IPR050126">
    <property type="entry name" value="Ap4A_hydrolase"/>
</dbReference>
<dbReference type="InterPro" id="IPR004843">
    <property type="entry name" value="Calcineurin-like_PHP"/>
</dbReference>
<name>A0A081D7V7_NONUL</name>
<dbReference type="Proteomes" id="UP000028980">
    <property type="component" value="Unassembled WGS sequence"/>
</dbReference>
<proteinExistence type="predicted"/>
<organism evidence="2 3">
    <name type="scientific">Nonlabens ulvanivorans</name>
    <name type="common">Persicivirga ulvanivorans</name>
    <dbReference type="NCBI Taxonomy" id="906888"/>
    <lineage>
        <taxon>Bacteria</taxon>
        <taxon>Pseudomonadati</taxon>
        <taxon>Bacteroidota</taxon>
        <taxon>Flavobacteriia</taxon>
        <taxon>Flavobacteriales</taxon>
        <taxon>Flavobacteriaceae</taxon>
        <taxon>Nonlabens</taxon>
    </lineage>
</organism>
<feature type="domain" description="Calcineurin-like phosphoesterase" evidence="1">
    <location>
        <begin position="3"/>
        <end position="196"/>
    </location>
</feature>
<dbReference type="Pfam" id="PF00149">
    <property type="entry name" value="Metallophos"/>
    <property type="match status" value="1"/>
</dbReference>
<dbReference type="GO" id="GO:0005737">
    <property type="term" value="C:cytoplasm"/>
    <property type="evidence" value="ECO:0007669"/>
    <property type="project" value="TreeGrafter"/>
</dbReference>
<dbReference type="GO" id="GO:0110154">
    <property type="term" value="P:RNA decapping"/>
    <property type="evidence" value="ECO:0007669"/>
    <property type="project" value="TreeGrafter"/>
</dbReference>